<evidence type="ECO:0000313" key="4">
    <source>
        <dbReference type="EMBL" id="GAA4025026.1"/>
    </source>
</evidence>
<comment type="caution">
    <text evidence="4">The sequence shown here is derived from an EMBL/GenBank/DDBJ whole genome shotgun (WGS) entry which is preliminary data.</text>
</comment>
<dbReference type="InterPro" id="IPR000667">
    <property type="entry name" value="Peptidase_S13"/>
</dbReference>
<dbReference type="SUPFAM" id="SSF56601">
    <property type="entry name" value="beta-lactamase/transpeptidase-like"/>
    <property type="match status" value="1"/>
</dbReference>
<name>A0ABP7TED7_9BURK</name>
<dbReference type="Proteomes" id="UP001501353">
    <property type="component" value="Unassembled WGS sequence"/>
</dbReference>
<dbReference type="Gene3D" id="3.40.710.10">
    <property type="entry name" value="DD-peptidase/beta-lactamase superfamily"/>
    <property type="match status" value="2"/>
</dbReference>
<protein>
    <submittedName>
        <fullName evidence="4">D-alanyl-D-alanine carboxypeptidase/D-alanyl-D-alanine-endopeptidase</fullName>
    </submittedName>
</protein>
<comment type="similarity">
    <text evidence="1">Belongs to the peptidase S13 family.</text>
</comment>
<keyword evidence="4" id="KW-0645">Protease</keyword>
<sequence>MRIPMRLQLVLLALLLASAAHAALPVPVAAALKRAGIAPAAVGLQVIDVASGKSVLALNPELALNPASTMKLLTTDAALELLGPTYTFATRAYTRGTRRGDQLLGDLILRGGGDPKLVVENFWLFLRKIRAQGVRVIRGNLVLDRGAFDATVVDPALFDGDPLKAYNVAPDALLLNFHALAVRFTPDAAQGQVQVTFDPGLGAYTARPPQLTTGDCIGDWRQAMRAQLGAERASFDGSFASGCGEKTWQLHPYDMPRNRYFELVFRQLWSELGGTLEGSVVDGTLTPEALLLTQWDSPAIPELIRDVNKFSNNVMARQLFLTLGTTGSLQPASVDAGRSAVLRWLAAKNIDATGLVLENGAGLSRIERISAGTMGTVLVAAFRSPTMPEFIASLPLVGYDGTMKQRLRSDGVAGHAHIKSGSLQDVRSIAGYVFAASGRQYAVAFLINHADAARGAEAQDALLQWVYENK</sequence>
<dbReference type="PRINTS" id="PR00922">
    <property type="entry name" value="DADACBPTASE3"/>
</dbReference>
<evidence type="ECO:0000256" key="1">
    <source>
        <dbReference type="ARBA" id="ARBA00006096"/>
    </source>
</evidence>
<keyword evidence="4" id="KW-0121">Carboxypeptidase</keyword>
<organism evidence="4 5">
    <name type="scientific">Actimicrobium antarcticum</name>
    <dbReference type="NCBI Taxonomy" id="1051899"/>
    <lineage>
        <taxon>Bacteria</taxon>
        <taxon>Pseudomonadati</taxon>
        <taxon>Pseudomonadota</taxon>
        <taxon>Betaproteobacteria</taxon>
        <taxon>Burkholderiales</taxon>
        <taxon>Oxalobacteraceae</taxon>
        <taxon>Actimicrobium</taxon>
    </lineage>
</organism>
<keyword evidence="3" id="KW-0732">Signal</keyword>
<evidence type="ECO:0000313" key="5">
    <source>
        <dbReference type="Proteomes" id="UP001501353"/>
    </source>
</evidence>
<dbReference type="Pfam" id="PF02113">
    <property type="entry name" value="Peptidase_S13"/>
    <property type="match status" value="1"/>
</dbReference>
<keyword evidence="2" id="KW-0378">Hydrolase</keyword>
<dbReference type="GO" id="GO:0004180">
    <property type="term" value="F:carboxypeptidase activity"/>
    <property type="evidence" value="ECO:0007669"/>
    <property type="project" value="UniProtKB-KW"/>
</dbReference>
<proteinExistence type="inferred from homology"/>
<feature type="signal peptide" evidence="3">
    <location>
        <begin position="1"/>
        <end position="22"/>
    </location>
</feature>
<keyword evidence="5" id="KW-1185">Reference proteome</keyword>
<dbReference type="InterPro" id="IPR012338">
    <property type="entry name" value="Beta-lactam/transpept-like"/>
</dbReference>
<dbReference type="PANTHER" id="PTHR30023">
    <property type="entry name" value="D-ALANYL-D-ALANINE CARBOXYPEPTIDASE"/>
    <property type="match status" value="1"/>
</dbReference>
<evidence type="ECO:0000256" key="3">
    <source>
        <dbReference type="SAM" id="SignalP"/>
    </source>
</evidence>
<evidence type="ECO:0000256" key="2">
    <source>
        <dbReference type="ARBA" id="ARBA00022801"/>
    </source>
</evidence>
<reference evidence="5" key="1">
    <citation type="journal article" date="2019" name="Int. J. Syst. Evol. Microbiol.">
        <title>The Global Catalogue of Microorganisms (GCM) 10K type strain sequencing project: providing services to taxonomists for standard genome sequencing and annotation.</title>
        <authorList>
            <consortium name="The Broad Institute Genomics Platform"/>
            <consortium name="The Broad Institute Genome Sequencing Center for Infectious Disease"/>
            <person name="Wu L."/>
            <person name="Ma J."/>
        </authorList>
    </citation>
    <scope>NUCLEOTIDE SEQUENCE [LARGE SCALE GENOMIC DNA]</scope>
    <source>
        <strain evidence="5">JCM 16673</strain>
    </source>
</reference>
<dbReference type="PANTHER" id="PTHR30023:SF0">
    <property type="entry name" value="PENICILLIN-SENSITIVE CARBOXYPEPTIDASE A"/>
    <property type="match status" value="1"/>
</dbReference>
<dbReference type="NCBIfam" id="TIGR00666">
    <property type="entry name" value="PBP4"/>
    <property type="match status" value="1"/>
</dbReference>
<dbReference type="EMBL" id="BAAAZE010000008">
    <property type="protein sequence ID" value="GAA4025026.1"/>
    <property type="molecule type" value="Genomic_DNA"/>
</dbReference>
<feature type="chain" id="PRO_5046375412" evidence="3">
    <location>
        <begin position="23"/>
        <end position="470"/>
    </location>
</feature>
<gene>
    <name evidence="4" type="primary">dacB</name>
    <name evidence="4" type="ORF">GCM10022212_23360</name>
</gene>
<accession>A0ABP7TED7</accession>